<comment type="caution">
    <text evidence="2">The sequence shown here is derived from an EMBL/GenBank/DDBJ whole genome shotgun (WGS) entry which is preliminary data.</text>
</comment>
<dbReference type="Proteomes" id="UP000439903">
    <property type="component" value="Unassembled WGS sequence"/>
</dbReference>
<keyword evidence="1" id="KW-0472">Membrane</keyword>
<protein>
    <submittedName>
        <fullName evidence="2">Uncharacterized protein</fullName>
    </submittedName>
</protein>
<feature type="transmembrane region" description="Helical" evidence="1">
    <location>
        <begin position="74"/>
        <end position="96"/>
    </location>
</feature>
<dbReference type="AlphaFoldDB" id="A0A8H3X4Q6"/>
<evidence type="ECO:0000313" key="3">
    <source>
        <dbReference type="Proteomes" id="UP000439903"/>
    </source>
</evidence>
<feature type="transmembrane region" description="Helical" evidence="1">
    <location>
        <begin position="12"/>
        <end position="42"/>
    </location>
</feature>
<proteinExistence type="predicted"/>
<keyword evidence="1" id="KW-0812">Transmembrane</keyword>
<organism evidence="2 3">
    <name type="scientific">Gigaspora margarita</name>
    <dbReference type="NCBI Taxonomy" id="4874"/>
    <lineage>
        <taxon>Eukaryota</taxon>
        <taxon>Fungi</taxon>
        <taxon>Fungi incertae sedis</taxon>
        <taxon>Mucoromycota</taxon>
        <taxon>Glomeromycotina</taxon>
        <taxon>Glomeromycetes</taxon>
        <taxon>Diversisporales</taxon>
        <taxon>Gigasporaceae</taxon>
        <taxon>Gigaspora</taxon>
    </lineage>
</organism>
<sequence>MVNSIIRITFGVVIGVVIRVVIEVVIGVVIAVVIEAVIGVVIEAVIEVVDFMLVSRFCHLFPWCFAFKVTYSDFLVLVTGILLFLGLFAFSLLHLLS</sequence>
<dbReference type="EMBL" id="WTPW01001768">
    <property type="protein sequence ID" value="KAF0415741.1"/>
    <property type="molecule type" value="Genomic_DNA"/>
</dbReference>
<accession>A0A8H3X4Q6</accession>
<gene>
    <name evidence="2" type="ORF">F8M41_007581</name>
</gene>
<evidence type="ECO:0000256" key="1">
    <source>
        <dbReference type="SAM" id="Phobius"/>
    </source>
</evidence>
<evidence type="ECO:0000313" key="2">
    <source>
        <dbReference type="EMBL" id="KAF0415741.1"/>
    </source>
</evidence>
<keyword evidence="3" id="KW-1185">Reference proteome</keyword>
<keyword evidence="1" id="KW-1133">Transmembrane helix</keyword>
<name>A0A8H3X4Q6_GIGMA</name>
<reference evidence="2 3" key="1">
    <citation type="journal article" date="2019" name="Environ. Microbiol.">
        <title>At the nexus of three kingdoms: the genome of the mycorrhizal fungus Gigaspora margarita provides insights into plant, endobacterial and fungal interactions.</title>
        <authorList>
            <person name="Venice F."/>
            <person name="Ghignone S."/>
            <person name="Salvioli di Fossalunga A."/>
            <person name="Amselem J."/>
            <person name="Novero M."/>
            <person name="Xianan X."/>
            <person name="Sedzielewska Toro K."/>
            <person name="Morin E."/>
            <person name="Lipzen A."/>
            <person name="Grigoriev I.V."/>
            <person name="Henrissat B."/>
            <person name="Martin F.M."/>
            <person name="Bonfante P."/>
        </authorList>
    </citation>
    <scope>NUCLEOTIDE SEQUENCE [LARGE SCALE GENOMIC DNA]</scope>
    <source>
        <strain evidence="2 3">BEG34</strain>
    </source>
</reference>